<evidence type="ECO:0000313" key="9">
    <source>
        <dbReference type="Proteomes" id="UP000266234"/>
    </source>
</evidence>
<evidence type="ECO:0000313" key="8">
    <source>
        <dbReference type="EMBL" id="RGP65899.1"/>
    </source>
</evidence>
<dbReference type="EMBL" id="PXOG01000228">
    <property type="protein sequence ID" value="RGP65899.1"/>
    <property type="molecule type" value="Genomic_DNA"/>
</dbReference>
<proteinExistence type="inferred from homology"/>
<evidence type="ECO:0000256" key="4">
    <source>
        <dbReference type="ARBA" id="ARBA00023136"/>
    </source>
</evidence>
<dbReference type="InterPro" id="IPR052337">
    <property type="entry name" value="SAT4-like"/>
</dbReference>
<dbReference type="Proteomes" id="UP000266234">
    <property type="component" value="Unassembled WGS sequence"/>
</dbReference>
<dbReference type="PANTHER" id="PTHR33048">
    <property type="entry name" value="PTH11-LIKE INTEGRAL MEMBRANE PROTEIN (AFU_ORTHOLOGUE AFUA_5G11245)"/>
    <property type="match status" value="1"/>
</dbReference>
<dbReference type="GO" id="GO:0016020">
    <property type="term" value="C:membrane"/>
    <property type="evidence" value="ECO:0007669"/>
    <property type="project" value="UniProtKB-SubCell"/>
</dbReference>
<comment type="caution">
    <text evidence="8">The sequence shown here is derived from an EMBL/GenBank/DDBJ whole genome shotgun (WGS) entry which is preliminary data.</text>
</comment>
<feature type="domain" description="Rhodopsin" evidence="7">
    <location>
        <begin position="27"/>
        <end position="271"/>
    </location>
</feature>
<evidence type="ECO:0000256" key="2">
    <source>
        <dbReference type="ARBA" id="ARBA00022692"/>
    </source>
</evidence>
<reference evidence="8 9" key="1">
    <citation type="journal article" date="2018" name="PLoS Pathog.">
        <title>Evolution of structural diversity of trichothecenes, a family of toxins produced by plant pathogenic and entomopathogenic fungi.</title>
        <authorList>
            <person name="Proctor R.H."/>
            <person name="McCormick S.P."/>
            <person name="Kim H.S."/>
            <person name="Cardoza R.E."/>
            <person name="Stanley A.M."/>
            <person name="Lindo L."/>
            <person name="Kelly A."/>
            <person name="Brown D.W."/>
            <person name="Lee T."/>
            <person name="Vaughan M.M."/>
            <person name="Alexander N.J."/>
            <person name="Busman M."/>
            <person name="Gutierrez S."/>
        </authorList>
    </citation>
    <scope>NUCLEOTIDE SEQUENCE [LARGE SCALE GENOMIC DNA]</scope>
    <source>
        <strain evidence="8 9">NRRL 20695</strain>
    </source>
</reference>
<evidence type="ECO:0000259" key="7">
    <source>
        <dbReference type="Pfam" id="PF20684"/>
    </source>
</evidence>
<dbReference type="AlphaFoldDB" id="A0A395S1I2"/>
<keyword evidence="4 6" id="KW-0472">Membrane</keyword>
<feature type="transmembrane region" description="Helical" evidence="6">
    <location>
        <begin position="179"/>
        <end position="200"/>
    </location>
</feature>
<dbReference type="Pfam" id="PF20684">
    <property type="entry name" value="Fung_rhodopsin"/>
    <property type="match status" value="1"/>
</dbReference>
<protein>
    <recommendedName>
        <fullName evidence="7">Rhodopsin domain-containing protein</fullName>
    </recommendedName>
</protein>
<feature type="transmembrane region" description="Helical" evidence="6">
    <location>
        <begin position="100"/>
        <end position="120"/>
    </location>
</feature>
<comment type="similarity">
    <text evidence="5">Belongs to the SAT4 family.</text>
</comment>
<dbReference type="InterPro" id="IPR049326">
    <property type="entry name" value="Rhodopsin_dom_fungi"/>
</dbReference>
<evidence type="ECO:0000256" key="1">
    <source>
        <dbReference type="ARBA" id="ARBA00004141"/>
    </source>
</evidence>
<dbReference type="OrthoDB" id="4329349at2759"/>
<feature type="transmembrane region" description="Helical" evidence="6">
    <location>
        <begin position="15"/>
        <end position="34"/>
    </location>
</feature>
<feature type="transmembrane region" description="Helical" evidence="6">
    <location>
        <begin position="212"/>
        <end position="234"/>
    </location>
</feature>
<evidence type="ECO:0000256" key="3">
    <source>
        <dbReference type="ARBA" id="ARBA00022989"/>
    </source>
</evidence>
<sequence length="374" mass="41803">MPQIEDKPSFLLEAWGLYALGIIILLARFAVRIKTVGWRGLQGDDFFSFLVLLFFTGDAVTVHLIYYLGTNIEAGVAGREHDLTQAEIREYELGSKLQLAAWYTYTALIWSLKGTMMCFFSRMTVGTWHKSFVQIVSFLCGITYAAVVLTISIGCLPYKANWQVVPEPPANCSFKLQNFLVTTVLNVMTDGLILCIPIPLLWKLQMPFHKKLVLGLLLSSGAFVIAAAITRVVLTLSANPSALNINAWGIRETVVGVATVNIPVLRSLFSKNFWKGKTPSEICPSYQGSSASSRNRITKKNISTPYGMKKVFDGSGGWKHSHDNSEDSFKPKVQKMADIVVEKSYHVQHEYNDRWQGGHRHARSRTDIYAESPV</sequence>
<dbReference type="PANTHER" id="PTHR33048:SF2">
    <property type="entry name" value="SRPK"/>
    <property type="match status" value="1"/>
</dbReference>
<gene>
    <name evidence="8" type="ORF">FLONG3_9031</name>
</gene>
<keyword evidence="2 6" id="KW-0812">Transmembrane</keyword>
<keyword evidence="9" id="KW-1185">Reference proteome</keyword>
<comment type="subcellular location">
    <subcellularLocation>
        <location evidence="1">Membrane</location>
        <topology evidence="1">Multi-pass membrane protein</topology>
    </subcellularLocation>
</comment>
<organism evidence="8 9">
    <name type="scientific">Fusarium longipes</name>
    <dbReference type="NCBI Taxonomy" id="694270"/>
    <lineage>
        <taxon>Eukaryota</taxon>
        <taxon>Fungi</taxon>
        <taxon>Dikarya</taxon>
        <taxon>Ascomycota</taxon>
        <taxon>Pezizomycotina</taxon>
        <taxon>Sordariomycetes</taxon>
        <taxon>Hypocreomycetidae</taxon>
        <taxon>Hypocreales</taxon>
        <taxon>Nectriaceae</taxon>
        <taxon>Fusarium</taxon>
    </lineage>
</organism>
<name>A0A395S1I2_9HYPO</name>
<keyword evidence="3 6" id="KW-1133">Transmembrane helix</keyword>
<feature type="transmembrane region" description="Helical" evidence="6">
    <location>
        <begin position="132"/>
        <end position="159"/>
    </location>
</feature>
<evidence type="ECO:0000256" key="5">
    <source>
        <dbReference type="ARBA" id="ARBA00038359"/>
    </source>
</evidence>
<feature type="transmembrane region" description="Helical" evidence="6">
    <location>
        <begin position="46"/>
        <end position="68"/>
    </location>
</feature>
<accession>A0A395S1I2</accession>
<evidence type="ECO:0000256" key="6">
    <source>
        <dbReference type="SAM" id="Phobius"/>
    </source>
</evidence>